<proteinExistence type="predicted"/>
<keyword evidence="3 5" id="KW-1133">Transmembrane helix</keyword>
<dbReference type="GO" id="GO:0030026">
    <property type="term" value="P:intracellular manganese ion homeostasis"/>
    <property type="evidence" value="ECO:0007669"/>
    <property type="project" value="InterPro"/>
</dbReference>
<feature type="transmembrane region" description="Helical" evidence="5">
    <location>
        <begin position="151"/>
        <end position="171"/>
    </location>
</feature>
<comment type="subcellular location">
    <subcellularLocation>
        <location evidence="1">Endomembrane system</location>
        <topology evidence="1">Multi-pass membrane protein</topology>
    </subcellularLocation>
</comment>
<reference evidence="6 7" key="1">
    <citation type="submission" date="2017-07" db="EMBL/GenBank/DDBJ databases">
        <title>Mechanisms for carbon and nitrogen cycling indicate functional differentiation within the Candidate Phyla Radiation.</title>
        <authorList>
            <person name="Danczak R.E."/>
            <person name="Johnston M.D."/>
            <person name="Kenah C."/>
            <person name="Slattery M."/>
            <person name="Wrighton K.C."/>
            <person name="Wilkins M.J."/>
        </authorList>
    </citation>
    <scope>NUCLEOTIDE SEQUENCE [LARGE SCALE GENOMIC DNA]</scope>
    <source>
        <strain evidence="6">Gr01-1014_77</strain>
    </source>
</reference>
<feature type="transmembrane region" description="Helical" evidence="5">
    <location>
        <begin position="119"/>
        <end position="139"/>
    </location>
</feature>
<evidence type="ECO:0000256" key="4">
    <source>
        <dbReference type="ARBA" id="ARBA00023136"/>
    </source>
</evidence>
<organism evidence="6 7">
    <name type="scientific">Candidatus Doudnabacteria bacterium Gr01-1014_77</name>
    <dbReference type="NCBI Taxonomy" id="2017133"/>
    <lineage>
        <taxon>Bacteria</taxon>
        <taxon>Candidatus Doudnaibacteriota</taxon>
    </lineage>
</organism>
<feature type="transmembrane region" description="Helical" evidence="5">
    <location>
        <begin position="21"/>
        <end position="43"/>
    </location>
</feature>
<evidence type="ECO:0000256" key="2">
    <source>
        <dbReference type="ARBA" id="ARBA00022692"/>
    </source>
</evidence>
<evidence type="ECO:0000313" key="6">
    <source>
        <dbReference type="EMBL" id="TSC65366.1"/>
    </source>
</evidence>
<keyword evidence="2 5" id="KW-0812">Transmembrane</keyword>
<dbReference type="GO" id="GO:0005384">
    <property type="term" value="F:manganese ion transmembrane transporter activity"/>
    <property type="evidence" value="ECO:0007669"/>
    <property type="project" value="InterPro"/>
</dbReference>
<feature type="transmembrane region" description="Helical" evidence="5">
    <location>
        <begin position="90"/>
        <end position="113"/>
    </location>
</feature>
<sequence length="172" mass="18723">MFFCYAIDMQSKTFILFVRNFIFGAEDSLVSTVGLLAGVASAGILRKDIIISGVVLIFVEAFSMSVGSFLSERTTEESLIDSQEKLGDSLMASVIMFFSYFISGLIPLFPYLIQSNDNAFWQSIIASLIALFILGFLSAKILKTKILKNALRMLLIGGSAIALGVIVGIIIK</sequence>
<name>A0A554JAL4_9BACT</name>
<dbReference type="GO" id="GO:0012505">
    <property type="term" value="C:endomembrane system"/>
    <property type="evidence" value="ECO:0007669"/>
    <property type="project" value="UniProtKB-SubCell"/>
</dbReference>
<dbReference type="Proteomes" id="UP000319613">
    <property type="component" value="Unassembled WGS sequence"/>
</dbReference>
<comment type="caution">
    <text evidence="6">The sequence shown here is derived from an EMBL/GenBank/DDBJ whole genome shotgun (WGS) entry which is preliminary data.</text>
</comment>
<dbReference type="EMBL" id="VMFF01000049">
    <property type="protein sequence ID" value="TSC65366.1"/>
    <property type="molecule type" value="Genomic_DNA"/>
</dbReference>
<accession>A0A554JAL4</accession>
<dbReference type="PANTHER" id="PTHR31851">
    <property type="entry name" value="FE(2+)/MN(2+) TRANSPORTER PCL1"/>
    <property type="match status" value="1"/>
</dbReference>
<evidence type="ECO:0000256" key="5">
    <source>
        <dbReference type="SAM" id="Phobius"/>
    </source>
</evidence>
<dbReference type="Pfam" id="PF01988">
    <property type="entry name" value="VIT1"/>
    <property type="match status" value="1"/>
</dbReference>
<evidence type="ECO:0000256" key="3">
    <source>
        <dbReference type="ARBA" id="ARBA00022989"/>
    </source>
</evidence>
<dbReference type="InterPro" id="IPR008217">
    <property type="entry name" value="Ccc1_fam"/>
</dbReference>
<evidence type="ECO:0000256" key="1">
    <source>
        <dbReference type="ARBA" id="ARBA00004127"/>
    </source>
</evidence>
<gene>
    <name evidence="6" type="ORF">G01um101477_511</name>
</gene>
<dbReference type="AlphaFoldDB" id="A0A554JAL4"/>
<protein>
    <recommendedName>
        <fullName evidence="8">Integral membrane protein</fullName>
    </recommendedName>
</protein>
<evidence type="ECO:0008006" key="8">
    <source>
        <dbReference type="Google" id="ProtNLM"/>
    </source>
</evidence>
<keyword evidence="4 5" id="KW-0472">Membrane</keyword>
<feature type="transmembrane region" description="Helical" evidence="5">
    <location>
        <begin position="49"/>
        <end position="70"/>
    </location>
</feature>
<evidence type="ECO:0000313" key="7">
    <source>
        <dbReference type="Proteomes" id="UP000319613"/>
    </source>
</evidence>
<dbReference type="CDD" id="cd01059">
    <property type="entry name" value="CCC1_like"/>
    <property type="match status" value="1"/>
</dbReference>